<dbReference type="AlphaFoldDB" id="A0AA88Y2V1"/>
<evidence type="ECO:0000313" key="1">
    <source>
        <dbReference type="EMBL" id="KAK3096786.1"/>
    </source>
</evidence>
<dbReference type="Proteomes" id="UP001186944">
    <property type="component" value="Unassembled WGS sequence"/>
</dbReference>
<evidence type="ECO:0000313" key="2">
    <source>
        <dbReference type="Proteomes" id="UP001186944"/>
    </source>
</evidence>
<protein>
    <recommendedName>
        <fullName evidence="3">LRAT domain-containing protein</fullName>
    </recommendedName>
</protein>
<gene>
    <name evidence="1" type="ORF">FSP39_003263</name>
</gene>
<organism evidence="1 2">
    <name type="scientific">Pinctada imbricata</name>
    <name type="common">Atlantic pearl-oyster</name>
    <name type="synonym">Pinctada martensii</name>
    <dbReference type="NCBI Taxonomy" id="66713"/>
    <lineage>
        <taxon>Eukaryota</taxon>
        <taxon>Metazoa</taxon>
        <taxon>Spiralia</taxon>
        <taxon>Lophotrochozoa</taxon>
        <taxon>Mollusca</taxon>
        <taxon>Bivalvia</taxon>
        <taxon>Autobranchia</taxon>
        <taxon>Pteriomorphia</taxon>
        <taxon>Pterioida</taxon>
        <taxon>Pterioidea</taxon>
        <taxon>Pteriidae</taxon>
        <taxon>Pinctada</taxon>
    </lineage>
</organism>
<dbReference type="EMBL" id="VSWD01000007">
    <property type="protein sequence ID" value="KAK3096786.1"/>
    <property type="molecule type" value="Genomic_DNA"/>
</dbReference>
<reference evidence="1" key="1">
    <citation type="submission" date="2019-08" db="EMBL/GenBank/DDBJ databases">
        <title>The improved chromosome-level genome for the pearl oyster Pinctada fucata martensii using PacBio sequencing and Hi-C.</title>
        <authorList>
            <person name="Zheng Z."/>
        </authorList>
    </citation>
    <scope>NUCLEOTIDE SEQUENCE</scope>
    <source>
        <strain evidence="1">ZZ-2019</strain>
        <tissue evidence="1">Adductor muscle</tissue>
    </source>
</reference>
<dbReference type="Gene3D" id="3.90.1720.10">
    <property type="entry name" value="endopeptidase domain like (from Nostoc punctiforme)"/>
    <property type="match status" value="2"/>
</dbReference>
<proteinExistence type="predicted"/>
<comment type="caution">
    <text evidence="1">The sequence shown here is derived from an EMBL/GenBank/DDBJ whole genome shotgun (WGS) entry which is preliminary data.</text>
</comment>
<accession>A0AA88Y2V1</accession>
<keyword evidence="2" id="KW-1185">Reference proteome</keyword>
<name>A0AA88Y2V1_PINIB</name>
<evidence type="ECO:0008006" key="3">
    <source>
        <dbReference type="Google" id="ProtNLM"/>
    </source>
</evidence>
<sequence length="339" mass="39431">MEFSSSCIECAKPYPVIKRDELAEGDHIINAGTFYDDHAIVIKIEPDVRDRSNLQKARVVLIHATTYPLGISIGTIRQTVDYFDFKRCNIMIVKYFNRPFTSEEIIHRAKIQLGMPIIFPFMNSCEYFATHCVTNKIFSVQGRKWNMNLKIFFFHGLDGLSDEKLRNQVAHERELICKPCFERNNELFGVKKKAIRKEYDVHEGDIITFSYWKIHHDAIVMKVHENQTRNMKGVDLTFAHYAFCGPFISRTIIEERKTFPLDGSVIVNLYKSPQFNVYSPTETTARAKMRIGEQNFALFLNDSCNFARWCKLKPESLFPVNKSRFEKNVKNIAVNVIDT</sequence>